<dbReference type="FunFam" id="3.60.20.40:FF:000001">
    <property type="entry name" value="Gamma-glutamyltranspeptidase 1"/>
    <property type="match status" value="1"/>
</dbReference>
<dbReference type="SUPFAM" id="SSF56235">
    <property type="entry name" value="N-terminal nucleophile aminohydrolases (Ntn hydrolases)"/>
    <property type="match status" value="1"/>
</dbReference>
<evidence type="ECO:0000256" key="3">
    <source>
        <dbReference type="ARBA" id="ARBA00022801"/>
    </source>
</evidence>
<dbReference type="GO" id="GO:0006508">
    <property type="term" value="P:proteolysis"/>
    <property type="evidence" value="ECO:0007669"/>
    <property type="project" value="UniProtKB-KW"/>
</dbReference>
<keyword evidence="9" id="KW-0472">Membrane</keyword>
<dbReference type="InterPro" id="IPR029055">
    <property type="entry name" value="Ntn_hydrolases_N"/>
</dbReference>
<feature type="binding site" evidence="8">
    <location>
        <position position="462"/>
    </location>
    <ligand>
        <name>L-glutamate</name>
        <dbReference type="ChEBI" id="CHEBI:29985"/>
    </ligand>
</feature>
<keyword evidence="6" id="KW-0800">Toxin</keyword>
<evidence type="ECO:0000256" key="7">
    <source>
        <dbReference type="PIRSR" id="PIRSR600101-1"/>
    </source>
</evidence>
<feature type="transmembrane region" description="Helical" evidence="9">
    <location>
        <begin position="25"/>
        <end position="49"/>
    </location>
</feature>
<evidence type="ECO:0000313" key="11">
    <source>
        <dbReference type="Proteomes" id="UP000274131"/>
    </source>
</evidence>
<name>A0A0N4UZG4_ENTVE</name>
<dbReference type="Gene3D" id="3.60.20.40">
    <property type="match status" value="1"/>
</dbReference>
<dbReference type="Proteomes" id="UP000274131">
    <property type="component" value="Unassembled WGS sequence"/>
</dbReference>
<dbReference type="PANTHER" id="PTHR11686:SF69">
    <property type="entry name" value="GAMMA-GLUTAMYLTRANSPEPTIDASE 1"/>
    <property type="match status" value="1"/>
</dbReference>
<evidence type="ECO:0000256" key="8">
    <source>
        <dbReference type="PIRSR" id="PIRSR600101-2"/>
    </source>
</evidence>
<feature type="active site" description="Nucleophile" evidence="7">
    <location>
        <position position="420"/>
    </location>
</feature>
<keyword evidence="5" id="KW-0012">Acyltransferase</keyword>
<dbReference type="AlphaFoldDB" id="A0A0N4UZG4"/>
<keyword evidence="11" id="KW-1185">Reference proteome</keyword>
<dbReference type="Pfam" id="PF01019">
    <property type="entry name" value="G_glu_transpept"/>
    <property type="match status" value="1"/>
</dbReference>
<proteinExistence type="predicted"/>
<keyword evidence="4" id="KW-0325">Glycoprotein</keyword>
<dbReference type="InterPro" id="IPR043138">
    <property type="entry name" value="GGT_lsub"/>
</dbReference>
<organism evidence="12">
    <name type="scientific">Enterobius vermicularis</name>
    <name type="common">Human pinworm</name>
    <dbReference type="NCBI Taxonomy" id="51028"/>
    <lineage>
        <taxon>Eukaryota</taxon>
        <taxon>Metazoa</taxon>
        <taxon>Ecdysozoa</taxon>
        <taxon>Nematoda</taxon>
        <taxon>Chromadorea</taxon>
        <taxon>Rhabditida</taxon>
        <taxon>Spirurina</taxon>
        <taxon>Oxyuridomorpha</taxon>
        <taxon>Oxyuroidea</taxon>
        <taxon>Oxyuridae</taxon>
        <taxon>Enterobius</taxon>
    </lineage>
</organism>
<gene>
    <name evidence="10" type="ORF">EVEC_LOCUS2722</name>
</gene>
<dbReference type="Gene3D" id="1.10.246.130">
    <property type="match status" value="1"/>
</dbReference>
<feature type="binding site" evidence="8">
    <location>
        <position position="514"/>
    </location>
    <ligand>
        <name>L-glutamate</name>
        <dbReference type="ChEBI" id="CHEBI:29985"/>
    </ligand>
</feature>
<dbReference type="PRINTS" id="PR01210">
    <property type="entry name" value="GGTRANSPTASE"/>
</dbReference>
<evidence type="ECO:0000256" key="2">
    <source>
        <dbReference type="ARBA" id="ARBA00022679"/>
    </source>
</evidence>
<evidence type="ECO:0000256" key="5">
    <source>
        <dbReference type="ARBA" id="ARBA00023315"/>
    </source>
</evidence>
<feature type="binding site" evidence="8">
    <location>
        <position position="139"/>
    </location>
    <ligand>
        <name>L-glutamate</name>
        <dbReference type="ChEBI" id="CHEBI:29985"/>
    </ligand>
</feature>
<keyword evidence="2" id="KW-0808">Transferase</keyword>
<keyword evidence="6" id="KW-1202">Platelet aggregation activating toxin</keyword>
<dbReference type="GO" id="GO:0006751">
    <property type="term" value="P:glutathione catabolic process"/>
    <property type="evidence" value="ECO:0007669"/>
    <property type="project" value="InterPro"/>
</dbReference>
<evidence type="ECO:0000256" key="1">
    <source>
        <dbReference type="ARBA" id="ARBA00022670"/>
    </source>
</evidence>
<dbReference type="GO" id="GO:0036374">
    <property type="term" value="F:glutathione hydrolase activity"/>
    <property type="evidence" value="ECO:0007669"/>
    <property type="project" value="InterPro"/>
</dbReference>
<dbReference type="InterPro" id="IPR043137">
    <property type="entry name" value="GGT_ssub_C"/>
</dbReference>
<dbReference type="WBParaSite" id="EVEC_0000301401-mRNA-1">
    <property type="protein sequence ID" value="EVEC_0000301401-mRNA-1"/>
    <property type="gene ID" value="EVEC_0000301401"/>
</dbReference>
<dbReference type="GO" id="GO:0016746">
    <property type="term" value="F:acyltransferase activity"/>
    <property type="evidence" value="ECO:0007669"/>
    <property type="project" value="UniProtKB-KW"/>
</dbReference>
<dbReference type="OrthoDB" id="1081007at2759"/>
<evidence type="ECO:0000313" key="10">
    <source>
        <dbReference type="EMBL" id="VDD87579.1"/>
    </source>
</evidence>
<evidence type="ECO:0000313" key="12">
    <source>
        <dbReference type="WBParaSite" id="EVEC_0000301401-mRNA-1"/>
    </source>
</evidence>
<evidence type="ECO:0000256" key="6">
    <source>
        <dbReference type="ARBA" id="ARBA00084097"/>
    </source>
</evidence>
<feature type="binding site" evidence="8">
    <location>
        <begin position="438"/>
        <end position="440"/>
    </location>
    <ligand>
        <name>L-glutamate</name>
        <dbReference type="ChEBI" id="CHEBI:29985"/>
    </ligand>
</feature>
<feature type="binding site" evidence="8">
    <location>
        <begin position="490"/>
        <end position="491"/>
    </location>
    <ligand>
        <name>L-glutamate</name>
        <dbReference type="ChEBI" id="CHEBI:29985"/>
    </ligand>
</feature>
<keyword evidence="6" id="KW-1199">Hemostasis impairing toxin</keyword>
<protein>
    <submittedName>
        <fullName evidence="12">Gamma-glutamyltranspeptidase 1</fullName>
    </submittedName>
</protein>
<reference evidence="12" key="1">
    <citation type="submission" date="2017-02" db="UniProtKB">
        <authorList>
            <consortium name="WormBaseParasite"/>
        </authorList>
    </citation>
    <scope>IDENTIFICATION</scope>
</reference>
<keyword evidence="9" id="KW-1133">Transmembrane helix</keyword>
<dbReference type="STRING" id="51028.A0A0N4UZG4"/>
<sequence length="607" mass="66527">MTSDTEQLIEKPSDDKKSVITIHKVAAAIIVAVSVLFICLAIFFALLYFGSYKELLPSWVGPRNNQTSYYGKAAVASDNVRCSEVGRDVLIEGGNAVDAAIATMICLGVVNPMSSGLGGGHFMTIFNASTGKCSSIDARETAPHAAFKNMFDNKPEDARKGWRAVAVPGELHGLRTAYEKYGGKLSWRRLFQPSLEMLAVGVPVSQALAAALKMEERNVLVEPTLSDFVDPKEKTVYKYGNIMKGRVMLRDTLKYLANAKNPIAEFYDGEMTKLFAGEFEENDGIITLDDFKNYSSIVREESEMIVTNIGNYTVCGPPPPSSSAVTQSIIQILHSYRNELDESNTEINVDILHKFIEASRFAYAARSKLGDVRFEKDALEIARNISTEDFAEILRKKITKKTHEPEYYGGIFEPVKDQGTTNIAIVDSDGNAIVVTTTVNLFFGAQVASESTGIIWNSQMDDFSLPKRPNSYGYPPAPANFIAPGKRPLSSISPLIFISNDTKKVELAVGSAGGSTIISTVSLIAYRILTLGWDIKTALDAPRIHDQLIPNRTEYESNFPQATHSSRGHTMAITRGIGEATAVHPVNQRVYAYSDFRKGVESLAAGY</sequence>
<keyword evidence="9" id="KW-0812">Transmembrane</keyword>
<dbReference type="FunFam" id="1.10.246.130:FF:000005">
    <property type="entry name" value="Gamma-glutamyltranspeptidase 1, putative"/>
    <property type="match status" value="1"/>
</dbReference>
<reference evidence="10 11" key="2">
    <citation type="submission" date="2018-10" db="EMBL/GenBank/DDBJ databases">
        <authorList>
            <consortium name="Pathogen Informatics"/>
        </authorList>
    </citation>
    <scope>NUCLEOTIDE SEQUENCE [LARGE SCALE GENOMIC DNA]</scope>
</reference>
<evidence type="ECO:0000256" key="4">
    <source>
        <dbReference type="ARBA" id="ARBA00023180"/>
    </source>
</evidence>
<keyword evidence="1" id="KW-0645">Protease</keyword>
<dbReference type="EMBL" id="UXUI01007437">
    <property type="protein sequence ID" value="VDD87579.1"/>
    <property type="molecule type" value="Genomic_DNA"/>
</dbReference>
<keyword evidence="3" id="KW-0378">Hydrolase</keyword>
<dbReference type="InterPro" id="IPR000101">
    <property type="entry name" value="GGT_peptidase"/>
</dbReference>
<dbReference type="GO" id="GO:0005886">
    <property type="term" value="C:plasma membrane"/>
    <property type="evidence" value="ECO:0007669"/>
    <property type="project" value="TreeGrafter"/>
</dbReference>
<accession>A0A0N4UZG4</accession>
<dbReference type="PANTHER" id="PTHR11686">
    <property type="entry name" value="GAMMA GLUTAMYL TRANSPEPTIDASE"/>
    <property type="match status" value="1"/>
</dbReference>
<evidence type="ECO:0000256" key="9">
    <source>
        <dbReference type="SAM" id="Phobius"/>
    </source>
</evidence>